<reference evidence="13" key="1">
    <citation type="submission" date="2020-11" db="EMBL/GenBank/DDBJ databases">
        <authorList>
            <person name="Koelle M."/>
            <person name="Horta M.A.C."/>
            <person name="Nowrousian M."/>
            <person name="Ohm R.A."/>
            <person name="Benz P."/>
            <person name="Pilgard A."/>
        </authorList>
    </citation>
    <scope>NUCLEOTIDE SEQUENCE</scope>
    <source>
        <strain evidence="13">FPRL280</strain>
    </source>
</reference>
<dbReference type="InterPro" id="IPR041373">
    <property type="entry name" value="RT_RNaseH"/>
</dbReference>
<protein>
    <recommendedName>
        <fullName evidence="1">RNA-directed DNA polymerase</fullName>
        <ecNumber evidence="1">2.7.7.49</ecNumber>
    </recommendedName>
</protein>
<dbReference type="PROSITE" id="PS50158">
    <property type="entry name" value="ZF_CCHC"/>
    <property type="match status" value="1"/>
</dbReference>
<evidence type="ECO:0000256" key="10">
    <source>
        <dbReference type="SAM" id="MobiDB-lite"/>
    </source>
</evidence>
<dbReference type="SUPFAM" id="SSF50630">
    <property type="entry name" value="Acid proteases"/>
    <property type="match status" value="1"/>
</dbReference>
<dbReference type="PROSITE" id="PS50878">
    <property type="entry name" value="RT_POL"/>
    <property type="match status" value="1"/>
</dbReference>
<evidence type="ECO:0000313" key="14">
    <source>
        <dbReference type="Proteomes" id="UP000639403"/>
    </source>
</evidence>
<dbReference type="Pfam" id="PF17917">
    <property type="entry name" value="RT_RNaseH"/>
    <property type="match status" value="1"/>
</dbReference>
<evidence type="ECO:0000256" key="2">
    <source>
        <dbReference type="ARBA" id="ARBA00022664"/>
    </source>
</evidence>
<reference evidence="13" key="2">
    <citation type="journal article" name="Front. Microbiol.">
        <title>Degradative Capacity of Two Strains of Rhodonia placenta: From Phenotype to Genotype.</title>
        <authorList>
            <person name="Kolle M."/>
            <person name="Horta M.A.C."/>
            <person name="Nowrousian M."/>
            <person name="Ohm R.A."/>
            <person name="Benz J.P."/>
            <person name="Pilgard A."/>
        </authorList>
    </citation>
    <scope>NUCLEOTIDE SEQUENCE</scope>
    <source>
        <strain evidence="13">FPRL280</strain>
    </source>
</reference>
<feature type="domain" description="Reverse transcriptase" evidence="12">
    <location>
        <begin position="812"/>
        <end position="998"/>
    </location>
</feature>
<keyword evidence="5" id="KW-0540">Nuclease</keyword>
<feature type="domain" description="CCHC-type" evidence="11">
    <location>
        <begin position="232"/>
        <end position="248"/>
    </location>
</feature>
<keyword evidence="9" id="KW-0479">Metal-binding</keyword>
<dbReference type="CDD" id="cd00303">
    <property type="entry name" value="retropepsin_like"/>
    <property type="match status" value="1"/>
</dbReference>
<dbReference type="InterPro" id="IPR001878">
    <property type="entry name" value="Znf_CCHC"/>
</dbReference>
<evidence type="ECO:0000256" key="4">
    <source>
        <dbReference type="ARBA" id="ARBA00022695"/>
    </source>
</evidence>
<dbReference type="Pfam" id="PF08284">
    <property type="entry name" value="RVP_2"/>
    <property type="match status" value="1"/>
</dbReference>
<evidence type="ECO:0000256" key="6">
    <source>
        <dbReference type="ARBA" id="ARBA00022759"/>
    </source>
</evidence>
<dbReference type="SMART" id="SM00343">
    <property type="entry name" value="ZnF_C2HC"/>
    <property type="match status" value="1"/>
</dbReference>
<dbReference type="GO" id="GO:0003676">
    <property type="term" value="F:nucleic acid binding"/>
    <property type="evidence" value="ECO:0007669"/>
    <property type="project" value="InterPro"/>
</dbReference>
<proteinExistence type="predicted"/>
<dbReference type="InterPro" id="IPR036875">
    <property type="entry name" value="Znf_CCHC_sf"/>
</dbReference>
<dbReference type="Gene3D" id="4.10.60.10">
    <property type="entry name" value="Zinc finger, CCHC-type"/>
    <property type="match status" value="1"/>
</dbReference>
<gene>
    <name evidence="13" type="ORF">IEO21_10417</name>
</gene>
<dbReference type="SUPFAM" id="SSF57756">
    <property type="entry name" value="Retrovirus zinc finger-like domains"/>
    <property type="match status" value="1"/>
</dbReference>
<comment type="caution">
    <text evidence="13">The sequence shown here is derived from an EMBL/GenBank/DDBJ whole genome shotgun (WGS) entry which is preliminary data.</text>
</comment>
<dbReference type="Gene3D" id="3.10.10.10">
    <property type="entry name" value="HIV Type 1 Reverse Transcriptase, subunit A, domain 1"/>
    <property type="match status" value="1"/>
</dbReference>
<dbReference type="PANTHER" id="PTHR37984:SF5">
    <property type="entry name" value="PROTEIN NYNRIN-LIKE"/>
    <property type="match status" value="1"/>
</dbReference>
<evidence type="ECO:0000256" key="5">
    <source>
        <dbReference type="ARBA" id="ARBA00022722"/>
    </source>
</evidence>
<dbReference type="PANTHER" id="PTHR37984">
    <property type="entry name" value="PROTEIN CBG26694"/>
    <property type="match status" value="1"/>
</dbReference>
<name>A0A8H7TWZ8_9APHY</name>
<keyword evidence="9" id="KW-0863">Zinc-finger</keyword>
<evidence type="ECO:0000256" key="8">
    <source>
        <dbReference type="ARBA" id="ARBA00022918"/>
    </source>
</evidence>
<dbReference type="CDD" id="cd09274">
    <property type="entry name" value="RNase_HI_RT_Ty3"/>
    <property type="match status" value="1"/>
</dbReference>
<evidence type="ECO:0000259" key="12">
    <source>
        <dbReference type="PROSITE" id="PS50878"/>
    </source>
</evidence>
<dbReference type="InterPro" id="IPR043128">
    <property type="entry name" value="Rev_trsase/Diguanyl_cyclase"/>
</dbReference>
<dbReference type="GO" id="GO:0003964">
    <property type="term" value="F:RNA-directed DNA polymerase activity"/>
    <property type="evidence" value="ECO:0007669"/>
    <property type="project" value="UniProtKB-KW"/>
</dbReference>
<dbReference type="GO" id="GO:0004519">
    <property type="term" value="F:endonuclease activity"/>
    <property type="evidence" value="ECO:0007669"/>
    <property type="project" value="UniProtKB-KW"/>
</dbReference>
<dbReference type="InterPro" id="IPR050951">
    <property type="entry name" value="Retrovirus_Pol_polyprotein"/>
</dbReference>
<keyword evidence="7" id="KW-0378">Hydrolase</keyword>
<keyword evidence="2" id="KW-0507">mRNA processing</keyword>
<organism evidence="13 14">
    <name type="scientific">Rhodonia placenta</name>
    <dbReference type="NCBI Taxonomy" id="104341"/>
    <lineage>
        <taxon>Eukaryota</taxon>
        <taxon>Fungi</taxon>
        <taxon>Dikarya</taxon>
        <taxon>Basidiomycota</taxon>
        <taxon>Agaricomycotina</taxon>
        <taxon>Agaricomycetes</taxon>
        <taxon>Polyporales</taxon>
        <taxon>Adustoporiaceae</taxon>
        <taxon>Rhodonia</taxon>
    </lineage>
</organism>
<keyword evidence="3" id="KW-0808">Transferase</keyword>
<sequence>MTEMGDYIEGYGLAPARHAVTISYFLKGKAYDFYVSTVSRDPSTWKLEDLFEGLFNFCFPLDFWMQMRDKFDSCKQDSRSVREFAYEVETLANWAGIWSDRELVSKLWRGLAFRLQQGLWRARLNPSVSSWDEVLEAAEAEELALGVGSGNVKTPLYSGVFRPQAWEKTSEPARSSRPMAGHGSASRAVSWGTNKPARAYDNKSARPTSATKRSAVPHLSDRERAELQAAGKCFGCRQPGHLSRNCPEANCVKSARKGRPPGVTSFSVEPAFGDLSALAASTARIDELELHCIALGDFGRPLGYLEREPDGDEMSDCPSLCSVSDSSASELAQLDEDEELVARNEAFAVRYLPCTSRDGHPYVRLGDLYSQNAARVLAQSYPYCCLPPSREDNPLHQFCVYQTTETEHVVCYERRPLCDPGPLLESRLLWQPLFDIAAWFRQDAAECLFQHGPECSLVGPAGLVGTEALADGVQHLLEEHIELPVEDTEWSGLGERFVCRQWEDHVEVIDTYLAFELRLPSDMLENPRVDLPNLYACYVHRSLGPVQFTTDDLDGELLWLFAAQLPSGNGDEFIAHIELMANHSPRPDTVPAIQRNAGTPRDFKRIIPEPVVVVVDVNGHPARALLDTGLLADFMSARLAHQLGVKVFELEKPLLVHLAVQGSRSKINFGCTAQLQYQTVKSQRYFDVINLQNYDLILGTPFLYQHRVAVGLNPITVEIGSATALPLAGKQLRVLESRAADLVEDHLERARQFLHQYAEPICKDASDSPLPPLRAINHMIPLKDDTKVYHWRPSKCPDALRPIWNEKREAYLRSGRWRMTLARNTAPMLLLKKPGTGVKGVPPRLRTVCDLRERNANTVKVTSPLPDMEGILRRVARKPYRSMADGKDAYEQIRVDPAHVEWTAMTTPDGNMVSLVLQQGDCNAVATYQSLMNHLFGPFISQWMDVYLDNIVIYSDTLEDHIHHVKTMIDILAKEELYLSSSKLHFLCREMKILGRIIDDDGIRMDPDKVDSVLNWKVPTNKELLWGFLGSVGYLADDIATVHIPMGILTSLTGSDSSFKWDHTHQRAFDEVKRLAHAHREHCRHPLDYSADASRIWLVTDGSLGEIAGVVSQGDDFRQARVAAFFSAKLSTAQLNYPVHKIEMLAGVESMLQHRDILLGCHFTWLTDHKGLIHLLKQRDLSGRQAHWLEKIAEFDFEIEYVPGVENVLADALSRMYSNDAPGTVRAASEYVMHDDLSSFASRLDAHAISVPVLAGIEAGAVHGRSAQQAGAACVPRSRGDSHSVVPVVGSVTADIVDAALIGAKPLWAPIHLFSAVASHPPLRLNHSTRRFRLRRSSTSSTVRDAYSKLGTVVPMPRA</sequence>
<dbReference type="EC" id="2.7.7.49" evidence="1"/>
<accession>A0A8H7TWZ8</accession>
<evidence type="ECO:0000256" key="3">
    <source>
        <dbReference type="ARBA" id="ARBA00022679"/>
    </source>
</evidence>
<dbReference type="GO" id="GO:0016787">
    <property type="term" value="F:hydrolase activity"/>
    <property type="evidence" value="ECO:0007669"/>
    <property type="project" value="UniProtKB-KW"/>
</dbReference>
<keyword evidence="8" id="KW-0695">RNA-directed DNA polymerase</keyword>
<dbReference type="GO" id="GO:0008270">
    <property type="term" value="F:zinc ion binding"/>
    <property type="evidence" value="ECO:0007669"/>
    <property type="project" value="UniProtKB-KW"/>
</dbReference>
<evidence type="ECO:0000256" key="7">
    <source>
        <dbReference type="ARBA" id="ARBA00022801"/>
    </source>
</evidence>
<dbReference type="Gene3D" id="2.40.70.10">
    <property type="entry name" value="Acid Proteases"/>
    <property type="match status" value="1"/>
</dbReference>
<dbReference type="EMBL" id="JADOXO010000804">
    <property type="protein sequence ID" value="KAF9800187.1"/>
    <property type="molecule type" value="Genomic_DNA"/>
</dbReference>
<dbReference type="InterPro" id="IPR043502">
    <property type="entry name" value="DNA/RNA_pol_sf"/>
</dbReference>
<dbReference type="SUPFAM" id="SSF56672">
    <property type="entry name" value="DNA/RNA polymerases"/>
    <property type="match status" value="1"/>
</dbReference>
<evidence type="ECO:0000256" key="9">
    <source>
        <dbReference type="PROSITE-ProRule" id="PRU00047"/>
    </source>
</evidence>
<dbReference type="GO" id="GO:0006397">
    <property type="term" value="P:mRNA processing"/>
    <property type="evidence" value="ECO:0007669"/>
    <property type="project" value="UniProtKB-KW"/>
</dbReference>
<evidence type="ECO:0000256" key="1">
    <source>
        <dbReference type="ARBA" id="ARBA00012493"/>
    </source>
</evidence>
<dbReference type="CDD" id="cd01647">
    <property type="entry name" value="RT_LTR"/>
    <property type="match status" value="1"/>
</dbReference>
<dbReference type="InterPro" id="IPR021109">
    <property type="entry name" value="Peptidase_aspartic_dom_sf"/>
</dbReference>
<evidence type="ECO:0000259" key="11">
    <source>
        <dbReference type="PROSITE" id="PS50158"/>
    </source>
</evidence>
<feature type="region of interest" description="Disordered" evidence="10">
    <location>
        <begin position="167"/>
        <end position="221"/>
    </location>
</feature>
<dbReference type="InterPro" id="IPR000477">
    <property type="entry name" value="RT_dom"/>
</dbReference>
<dbReference type="Gene3D" id="3.30.70.270">
    <property type="match status" value="2"/>
</dbReference>
<dbReference type="Proteomes" id="UP000639403">
    <property type="component" value="Unassembled WGS sequence"/>
</dbReference>
<keyword evidence="4" id="KW-0548">Nucleotidyltransferase</keyword>
<dbReference type="Pfam" id="PF00078">
    <property type="entry name" value="RVT_1"/>
    <property type="match status" value="1"/>
</dbReference>
<evidence type="ECO:0000313" key="13">
    <source>
        <dbReference type="EMBL" id="KAF9800187.1"/>
    </source>
</evidence>
<keyword evidence="6" id="KW-0255">Endonuclease</keyword>
<keyword evidence="9" id="KW-0862">Zinc</keyword>